<reference evidence="2" key="1">
    <citation type="submission" date="2020-08" db="EMBL/GenBank/DDBJ databases">
        <title>Spodoptera exigua strain:BAW_Kor-Di-RS1 Genome sequencing and assembly.</title>
        <authorList>
            <person name="Kim J."/>
            <person name="Nam H.Y."/>
            <person name="Kwon M."/>
            <person name="Choi J.H."/>
            <person name="Cho S.R."/>
            <person name="Kim G.-H."/>
        </authorList>
    </citation>
    <scope>NUCLEOTIDE SEQUENCE</scope>
    <source>
        <strain evidence="2">BAW_Kor-Di-RS1</strain>
        <tissue evidence="2">Whole-body</tissue>
    </source>
</reference>
<evidence type="ECO:0000313" key="2">
    <source>
        <dbReference type="EMBL" id="KAF9413549.1"/>
    </source>
</evidence>
<protein>
    <submittedName>
        <fullName evidence="2">Uncharacterized protein</fullName>
    </submittedName>
</protein>
<feature type="region of interest" description="Disordered" evidence="1">
    <location>
        <begin position="1"/>
        <end position="33"/>
    </location>
</feature>
<feature type="compositionally biased region" description="Polar residues" evidence="1">
    <location>
        <begin position="17"/>
        <end position="33"/>
    </location>
</feature>
<keyword evidence="3" id="KW-1185">Reference proteome</keyword>
<dbReference type="AlphaFoldDB" id="A0A835GFE1"/>
<evidence type="ECO:0000313" key="3">
    <source>
        <dbReference type="Proteomes" id="UP000648187"/>
    </source>
</evidence>
<name>A0A835GFE1_SPOEX</name>
<gene>
    <name evidence="2" type="ORF">HW555_008251</name>
</gene>
<accession>A0A835GFE1</accession>
<comment type="caution">
    <text evidence="2">The sequence shown here is derived from an EMBL/GenBank/DDBJ whole genome shotgun (WGS) entry which is preliminary data.</text>
</comment>
<dbReference type="EMBL" id="JACKWZ010000155">
    <property type="protein sequence ID" value="KAF9413549.1"/>
    <property type="molecule type" value="Genomic_DNA"/>
</dbReference>
<sequence length="69" mass="7521">MTSAELGKSLTPDLGASNYSKAHTSPTSCNGRGTTCTLVAYLYELRLLFPEAPRHFASVLSRSSRQLRC</sequence>
<evidence type="ECO:0000256" key="1">
    <source>
        <dbReference type="SAM" id="MobiDB-lite"/>
    </source>
</evidence>
<dbReference type="Proteomes" id="UP000648187">
    <property type="component" value="Unassembled WGS sequence"/>
</dbReference>
<proteinExistence type="predicted"/>
<organism evidence="2 3">
    <name type="scientific">Spodoptera exigua</name>
    <name type="common">Beet armyworm</name>
    <name type="synonym">Noctua fulgens</name>
    <dbReference type="NCBI Taxonomy" id="7107"/>
    <lineage>
        <taxon>Eukaryota</taxon>
        <taxon>Metazoa</taxon>
        <taxon>Ecdysozoa</taxon>
        <taxon>Arthropoda</taxon>
        <taxon>Hexapoda</taxon>
        <taxon>Insecta</taxon>
        <taxon>Pterygota</taxon>
        <taxon>Neoptera</taxon>
        <taxon>Endopterygota</taxon>
        <taxon>Lepidoptera</taxon>
        <taxon>Glossata</taxon>
        <taxon>Ditrysia</taxon>
        <taxon>Noctuoidea</taxon>
        <taxon>Noctuidae</taxon>
        <taxon>Amphipyrinae</taxon>
        <taxon>Spodoptera</taxon>
    </lineage>
</organism>